<dbReference type="AlphaFoldDB" id="A0AAD7ZQV3"/>
<keyword evidence="7" id="KW-1185">Reference proteome</keyword>
<gene>
    <name evidence="6" type="ORF">L9F63_020751</name>
</gene>
<keyword evidence="1" id="KW-1017">Isopeptide bond</keyword>
<dbReference type="InterPro" id="IPR052787">
    <property type="entry name" value="MAVS"/>
</dbReference>
<accession>A0AAD7ZQV3</accession>
<keyword evidence="3" id="KW-0832">Ubl conjugation</keyword>
<dbReference type="PANTHER" id="PTHR21446">
    <property type="entry name" value="DUF3504 DOMAIN-CONTAINING PROTEIN"/>
    <property type="match status" value="1"/>
</dbReference>
<dbReference type="PANTHER" id="PTHR21446:SF12">
    <property type="entry name" value="POTASSIUM CHANNEL TETRAMERIZATION DOMAIN CONTAINING 1"/>
    <property type="match status" value="1"/>
</dbReference>
<reference evidence="6" key="2">
    <citation type="submission" date="2023-05" db="EMBL/GenBank/DDBJ databases">
        <authorList>
            <person name="Fouks B."/>
        </authorList>
    </citation>
    <scope>NUCLEOTIDE SEQUENCE</scope>
    <source>
        <strain evidence="6">Stay&amp;Tobe</strain>
        <tissue evidence="6">Testes</tissue>
    </source>
</reference>
<evidence type="ECO:0000256" key="2">
    <source>
        <dbReference type="ARBA" id="ARBA00022553"/>
    </source>
</evidence>
<evidence type="ECO:0000313" key="7">
    <source>
        <dbReference type="Proteomes" id="UP001233999"/>
    </source>
</evidence>
<comment type="caution">
    <text evidence="6">The sequence shown here is derived from an EMBL/GenBank/DDBJ whole genome shotgun (WGS) entry which is preliminary data.</text>
</comment>
<protein>
    <recommendedName>
        <fullName evidence="5">ZMYM2-like/QRICH1 C-terminal domain-containing protein</fullName>
    </recommendedName>
</protein>
<dbReference type="Proteomes" id="UP001233999">
    <property type="component" value="Unassembled WGS sequence"/>
</dbReference>
<evidence type="ECO:0000256" key="1">
    <source>
        <dbReference type="ARBA" id="ARBA00022499"/>
    </source>
</evidence>
<organism evidence="6 7">
    <name type="scientific">Diploptera punctata</name>
    <name type="common">Pacific beetle cockroach</name>
    <dbReference type="NCBI Taxonomy" id="6984"/>
    <lineage>
        <taxon>Eukaryota</taxon>
        <taxon>Metazoa</taxon>
        <taxon>Ecdysozoa</taxon>
        <taxon>Arthropoda</taxon>
        <taxon>Hexapoda</taxon>
        <taxon>Insecta</taxon>
        <taxon>Pterygota</taxon>
        <taxon>Neoptera</taxon>
        <taxon>Polyneoptera</taxon>
        <taxon>Dictyoptera</taxon>
        <taxon>Blattodea</taxon>
        <taxon>Blaberoidea</taxon>
        <taxon>Blaberidae</taxon>
        <taxon>Diplopterinae</taxon>
        <taxon>Diploptera</taxon>
    </lineage>
</organism>
<keyword evidence="2" id="KW-0597">Phosphoprotein</keyword>
<dbReference type="Pfam" id="PF12012">
    <property type="entry name" value="DUF3504"/>
    <property type="match status" value="1"/>
</dbReference>
<dbReference type="InterPro" id="IPR021893">
    <property type="entry name" value="ZMYM2-like_C"/>
</dbReference>
<sequence>MGSLACPLCCTNKFANQQSLKQHLLEILKNVYCSQCDKNFETVLQFACHLDGMCGNVNVKDEDEIGEREDRFYERCKEKRTNVLSQEQHMEMEDSLHETELPVDVIIKTEKIDCDPIFVEEYLIKSEVCVEDSQITEAETETAEQPEDGTSSVERPRKRMFKMAMADTRFGCASNEDINEIIQQSKPKNPQGNRKYIWSQFDRFCQQRNYVLTSETPTKDIANILKDWGVNMRKINGEEYKEYTLKTMWNVTAKMIQEKYFIEHHRDFNPFIDQEFNDARRARNAKRKILQNIPEKRKVSAVTLKSDEYEAMINNCNEKTPEGLQMKFFFIASLELAWRMGEAVKCLIHYFQEELDHNGEPTGRIAYNPMFSSTCQGYDQKLCDTKWLIPNQVNPSRCPVRLYKILLQKRTDKIKTDRFFITPNPFYRKSGIWYKNCPVGQNQLSTWTKMYAEKSGLTMKKHKVCNRSTVISNML</sequence>
<feature type="region of interest" description="Disordered" evidence="4">
    <location>
        <begin position="136"/>
        <end position="157"/>
    </location>
</feature>
<evidence type="ECO:0000256" key="4">
    <source>
        <dbReference type="SAM" id="MobiDB-lite"/>
    </source>
</evidence>
<evidence type="ECO:0000313" key="6">
    <source>
        <dbReference type="EMBL" id="KAJ9584896.1"/>
    </source>
</evidence>
<evidence type="ECO:0000259" key="5">
    <source>
        <dbReference type="Pfam" id="PF12012"/>
    </source>
</evidence>
<dbReference type="EMBL" id="JASPKZ010007340">
    <property type="protein sequence ID" value="KAJ9584896.1"/>
    <property type="molecule type" value="Genomic_DNA"/>
</dbReference>
<feature type="compositionally biased region" description="Acidic residues" evidence="4">
    <location>
        <begin position="138"/>
        <end position="147"/>
    </location>
</feature>
<evidence type="ECO:0000256" key="3">
    <source>
        <dbReference type="ARBA" id="ARBA00022843"/>
    </source>
</evidence>
<feature type="domain" description="ZMYM2-like/QRICH1 C-terminal" evidence="5">
    <location>
        <begin position="390"/>
        <end position="446"/>
    </location>
</feature>
<reference evidence="6" key="1">
    <citation type="journal article" date="2023" name="IScience">
        <title>Live-bearing cockroach genome reveals convergent evolutionary mechanisms linked to viviparity in insects and beyond.</title>
        <authorList>
            <person name="Fouks B."/>
            <person name="Harrison M.C."/>
            <person name="Mikhailova A.A."/>
            <person name="Marchal E."/>
            <person name="English S."/>
            <person name="Carruthers M."/>
            <person name="Jennings E.C."/>
            <person name="Chiamaka E.L."/>
            <person name="Frigard R.A."/>
            <person name="Pippel M."/>
            <person name="Attardo G.M."/>
            <person name="Benoit J.B."/>
            <person name="Bornberg-Bauer E."/>
            <person name="Tobe S.S."/>
        </authorList>
    </citation>
    <scope>NUCLEOTIDE SEQUENCE</scope>
    <source>
        <strain evidence="6">Stay&amp;Tobe</strain>
    </source>
</reference>
<proteinExistence type="predicted"/>
<name>A0AAD7ZQV3_DIPPU</name>